<gene>
    <name evidence="2" type="ORF">CC1G_02268</name>
</gene>
<dbReference type="AlphaFoldDB" id="A8N7L1"/>
<protein>
    <recommendedName>
        <fullName evidence="1">DUF6533 domain-containing protein</fullName>
    </recommendedName>
</protein>
<dbReference type="InParanoid" id="A8N7L1"/>
<dbReference type="Proteomes" id="UP000001861">
    <property type="component" value="Unassembled WGS sequence"/>
</dbReference>
<comment type="caution">
    <text evidence="2">The sequence shown here is derived from an EMBL/GenBank/DDBJ whole genome shotgun (WGS) entry which is preliminary data.</text>
</comment>
<dbReference type="GeneID" id="6007265"/>
<name>A8N7L1_COPC7</name>
<dbReference type="OrthoDB" id="2638860at2759"/>
<reference evidence="2 3" key="1">
    <citation type="journal article" date="2010" name="Proc. Natl. Acad. Sci. U.S.A.">
        <title>Insights into evolution of multicellular fungi from the assembled chromosomes of the mushroom Coprinopsis cinerea (Coprinus cinereus).</title>
        <authorList>
            <person name="Stajich J.E."/>
            <person name="Wilke S.K."/>
            <person name="Ahren D."/>
            <person name="Au C.H."/>
            <person name="Birren B.W."/>
            <person name="Borodovsky M."/>
            <person name="Burns C."/>
            <person name="Canback B."/>
            <person name="Casselton L.A."/>
            <person name="Cheng C.K."/>
            <person name="Deng J."/>
            <person name="Dietrich F.S."/>
            <person name="Fargo D.C."/>
            <person name="Farman M.L."/>
            <person name="Gathman A.C."/>
            <person name="Goldberg J."/>
            <person name="Guigo R."/>
            <person name="Hoegger P.J."/>
            <person name="Hooker J.B."/>
            <person name="Huggins A."/>
            <person name="James T.Y."/>
            <person name="Kamada T."/>
            <person name="Kilaru S."/>
            <person name="Kodira C."/>
            <person name="Kues U."/>
            <person name="Kupfer D."/>
            <person name="Kwan H.S."/>
            <person name="Lomsadze A."/>
            <person name="Li W."/>
            <person name="Lilly W.W."/>
            <person name="Ma L.J."/>
            <person name="Mackey A.J."/>
            <person name="Manning G."/>
            <person name="Martin F."/>
            <person name="Muraguchi H."/>
            <person name="Natvig D.O."/>
            <person name="Palmerini H."/>
            <person name="Ramesh M.A."/>
            <person name="Rehmeyer C.J."/>
            <person name="Roe B.A."/>
            <person name="Shenoy N."/>
            <person name="Stanke M."/>
            <person name="Ter-Hovhannisyan V."/>
            <person name="Tunlid A."/>
            <person name="Velagapudi R."/>
            <person name="Vision T.J."/>
            <person name="Zeng Q."/>
            <person name="Zolan M.E."/>
            <person name="Pukkila P.J."/>
        </authorList>
    </citation>
    <scope>NUCLEOTIDE SEQUENCE [LARGE SCALE GENOMIC DNA]</scope>
    <source>
        <strain evidence="3">Okayama-7 / 130 / ATCC MYA-4618 / FGSC 9003</strain>
    </source>
</reference>
<proteinExistence type="predicted"/>
<accession>A8N7L1</accession>
<organism evidence="2 3">
    <name type="scientific">Coprinopsis cinerea (strain Okayama-7 / 130 / ATCC MYA-4618 / FGSC 9003)</name>
    <name type="common">Inky cap fungus</name>
    <name type="synonym">Hormographiella aspergillata</name>
    <dbReference type="NCBI Taxonomy" id="240176"/>
    <lineage>
        <taxon>Eukaryota</taxon>
        <taxon>Fungi</taxon>
        <taxon>Dikarya</taxon>
        <taxon>Basidiomycota</taxon>
        <taxon>Agaricomycotina</taxon>
        <taxon>Agaricomycetes</taxon>
        <taxon>Agaricomycetidae</taxon>
        <taxon>Agaricales</taxon>
        <taxon>Agaricineae</taxon>
        <taxon>Psathyrellaceae</taxon>
        <taxon>Coprinopsis</taxon>
    </lineage>
</organism>
<dbReference type="VEuPathDB" id="FungiDB:CC1G_02268"/>
<dbReference type="KEGG" id="cci:CC1G_02268"/>
<dbReference type="EMBL" id="AACS02000003">
    <property type="protein sequence ID" value="EAU90881.2"/>
    <property type="molecule type" value="Genomic_DNA"/>
</dbReference>
<dbReference type="RefSeq" id="XP_001830817.2">
    <property type="nucleotide sequence ID" value="XM_001830765.2"/>
</dbReference>
<dbReference type="InterPro" id="IPR045340">
    <property type="entry name" value="DUF6533"/>
</dbReference>
<keyword evidence="3" id="KW-1185">Reference proteome</keyword>
<evidence type="ECO:0000313" key="3">
    <source>
        <dbReference type="Proteomes" id="UP000001861"/>
    </source>
</evidence>
<dbReference type="Pfam" id="PF20151">
    <property type="entry name" value="DUF6533"/>
    <property type="match status" value="1"/>
</dbReference>
<dbReference type="HOGENOM" id="CLU_852621_0_0_1"/>
<evidence type="ECO:0000313" key="2">
    <source>
        <dbReference type="EMBL" id="EAU90881.2"/>
    </source>
</evidence>
<evidence type="ECO:0000259" key="1">
    <source>
        <dbReference type="Pfam" id="PF20151"/>
    </source>
</evidence>
<feature type="domain" description="DUF6533" evidence="1">
    <location>
        <begin position="116"/>
        <end position="152"/>
    </location>
</feature>
<sequence>MPFHALDGWRDGVLCLWIPARQTDRRCFLATPLPITDFKSSKGRIHDDKLEFGKTLLGSRKANDWMGSGGTHKSYPWLQVTWAISLVLPDEIERGYITSHLTYIHFVLFFELEQSLLYDYFDTFVQEASTLWPSRFSLGKVLFLLTRYTPFIDLPVGLLVVFKDWLRLGDCVFCWHRLFRGLIGHFPSCLTWSKSKDRTYFGHRLFNIPSPSPEFTDCMAFMDPLNGHLVGFYILLAGEISFNIAFAHLGPVLYRGMFVSWQRILHAILASRLVLNVRSSRVRNEFSTCSMSDIRFKVAGKFEGASQGGTAFTEDTVVDMMPPVNR</sequence>